<dbReference type="GO" id="GO:0020037">
    <property type="term" value="F:heme binding"/>
    <property type="evidence" value="ECO:0007669"/>
    <property type="project" value="InterPro"/>
</dbReference>
<protein>
    <recommendedName>
        <fullName evidence="2">Cytochrome c domain-containing protein</fullName>
    </recommendedName>
</protein>
<dbReference type="GO" id="GO:0005506">
    <property type="term" value="F:iron ion binding"/>
    <property type="evidence" value="ECO:0007669"/>
    <property type="project" value="InterPro"/>
</dbReference>
<accession>A0A381U6P3</accession>
<gene>
    <name evidence="1" type="ORF">METZ01_LOCUS76750</name>
</gene>
<name>A0A381U6P3_9ZZZZ</name>
<reference evidence="1" key="1">
    <citation type="submission" date="2018-05" db="EMBL/GenBank/DDBJ databases">
        <authorList>
            <person name="Lanie J.A."/>
            <person name="Ng W.-L."/>
            <person name="Kazmierczak K.M."/>
            <person name="Andrzejewski T.M."/>
            <person name="Davidsen T.M."/>
            <person name="Wayne K.J."/>
            <person name="Tettelin H."/>
            <person name="Glass J.I."/>
            <person name="Rusch D."/>
            <person name="Podicherti R."/>
            <person name="Tsui H.-C.T."/>
            <person name="Winkler M.E."/>
        </authorList>
    </citation>
    <scope>NUCLEOTIDE SEQUENCE</scope>
</reference>
<dbReference type="GO" id="GO:0009055">
    <property type="term" value="F:electron transfer activity"/>
    <property type="evidence" value="ECO:0007669"/>
    <property type="project" value="InterPro"/>
</dbReference>
<dbReference type="GO" id="GO:0022900">
    <property type="term" value="P:electron transport chain"/>
    <property type="evidence" value="ECO:0007669"/>
    <property type="project" value="InterPro"/>
</dbReference>
<dbReference type="InterPro" id="IPR010980">
    <property type="entry name" value="Cyt_c/b562"/>
</dbReference>
<evidence type="ECO:0000313" key="1">
    <source>
        <dbReference type="EMBL" id="SVA23896.1"/>
    </source>
</evidence>
<sequence>MAAEETYTPVADLPTLMSTIVDPAADFYWDAVGWIVDENGTEFIRPQSPEEWDAVRNAAFQVTESGNLMMMQGRAIPEATYATYAQDLVEVGQRAIQAAEARDEMGVFDVGADMYAVCTGCHATYAIETIRPGARIGGD</sequence>
<organism evidence="1">
    <name type="scientific">marine metagenome</name>
    <dbReference type="NCBI Taxonomy" id="408172"/>
    <lineage>
        <taxon>unclassified sequences</taxon>
        <taxon>metagenomes</taxon>
        <taxon>ecological metagenomes</taxon>
    </lineage>
</organism>
<proteinExistence type="predicted"/>
<dbReference type="EMBL" id="UINC01005844">
    <property type="protein sequence ID" value="SVA23896.1"/>
    <property type="molecule type" value="Genomic_DNA"/>
</dbReference>
<dbReference type="AlphaFoldDB" id="A0A381U6P3"/>
<evidence type="ECO:0008006" key="2">
    <source>
        <dbReference type="Google" id="ProtNLM"/>
    </source>
</evidence>
<dbReference type="SUPFAM" id="SSF47175">
    <property type="entry name" value="Cytochromes"/>
    <property type="match status" value="1"/>
</dbReference>